<reference evidence="2 3" key="1">
    <citation type="journal article" date="2016" name="Front. Microbiol.">
        <title>Single-Cell (Meta-)Genomics of a Dimorphic Candidatus Thiomargarita nelsonii Reveals Genomic Plasticity.</title>
        <authorList>
            <person name="Flood B.E."/>
            <person name="Fliss P."/>
            <person name="Jones D.S."/>
            <person name="Dick G.J."/>
            <person name="Jain S."/>
            <person name="Kaster A.K."/>
            <person name="Winkel M."/>
            <person name="Mussmann M."/>
            <person name="Bailey J."/>
        </authorList>
    </citation>
    <scope>NUCLEOTIDE SEQUENCE [LARGE SCALE GENOMIC DNA]</scope>
    <source>
        <strain evidence="2">Hydrate Ridge</strain>
    </source>
</reference>
<protein>
    <recommendedName>
        <fullName evidence="1">Fic/DOC N-terminal domain-containing protein</fullName>
    </recommendedName>
</protein>
<evidence type="ECO:0000313" key="2">
    <source>
        <dbReference type="EMBL" id="KHD05884.1"/>
    </source>
</evidence>
<keyword evidence="3" id="KW-1185">Reference proteome</keyword>
<feature type="domain" description="Fic/DOC N-terminal" evidence="1">
    <location>
        <begin position="26"/>
        <end position="66"/>
    </location>
</feature>
<dbReference type="Proteomes" id="UP000030428">
    <property type="component" value="Unassembled WGS sequence"/>
</dbReference>
<evidence type="ECO:0000313" key="3">
    <source>
        <dbReference type="Proteomes" id="UP000030428"/>
    </source>
</evidence>
<dbReference type="Pfam" id="PF13784">
    <property type="entry name" value="Fic_N"/>
    <property type="match status" value="1"/>
</dbReference>
<accession>A0A0A6P6C9</accession>
<comment type="caution">
    <text evidence="2">The sequence shown here is derived from an EMBL/GenBank/DDBJ whole genome shotgun (WGS) entry which is preliminary data.</text>
</comment>
<name>A0A0A6P6C9_9GAMM</name>
<dbReference type="EMBL" id="JSZA02000039">
    <property type="protein sequence ID" value="KHD05884.1"/>
    <property type="molecule type" value="Genomic_DNA"/>
</dbReference>
<dbReference type="InterPro" id="IPR025758">
    <property type="entry name" value="Fic/DOC_N"/>
</dbReference>
<evidence type="ECO:0000259" key="1">
    <source>
        <dbReference type="Pfam" id="PF13784"/>
    </source>
</evidence>
<dbReference type="AlphaFoldDB" id="A0A0A6P6C9"/>
<proteinExistence type="predicted"/>
<sequence length="75" mass="8405">MPHPLPPQSPLQINGDLHDLIDNTLIALGRLDSISILLPETSLFLYMYIRKEAVLSSQIEGKDADMMILQLAVEF</sequence>
<gene>
    <name evidence="2" type="ORF">PN36_12525</name>
</gene>
<organism evidence="2 3">
    <name type="scientific">Candidatus Thiomargarita nelsonii</name>
    <dbReference type="NCBI Taxonomy" id="1003181"/>
    <lineage>
        <taxon>Bacteria</taxon>
        <taxon>Pseudomonadati</taxon>
        <taxon>Pseudomonadota</taxon>
        <taxon>Gammaproteobacteria</taxon>
        <taxon>Thiotrichales</taxon>
        <taxon>Thiotrichaceae</taxon>
        <taxon>Thiomargarita</taxon>
    </lineage>
</organism>